<dbReference type="KEGG" id="sazo:D1868_04085"/>
<gene>
    <name evidence="1" type="ORF">D1868_04085</name>
</gene>
<dbReference type="GeneID" id="42798224"/>
<keyword evidence="2" id="KW-1185">Reference proteome</keyword>
<evidence type="ECO:0000313" key="2">
    <source>
        <dbReference type="Proteomes" id="UP000423396"/>
    </source>
</evidence>
<protein>
    <submittedName>
        <fullName evidence="1">Uncharacterized protein</fullName>
    </submittedName>
</protein>
<accession>A0A650CP04</accession>
<dbReference type="AlphaFoldDB" id="A0A650CP04"/>
<dbReference type="RefSeq" id="WP_156005810.1">
    <property type="nucleotide sequence ID" value="NZ_CP045483.1"/>
</dbReference>
<name>A0A650CP04_9CREN</name>
<sequence length="176" mass="20794">MECEKEALTVLDILFNSNLIKGKVVFEDDIRHLIKYEKFICKDEEILKTLKIYLRPLGIIVIKGSFDNYRKILKNFDDGSKLIEGVYGVEYDLIDENELLYLRIILYNDSVILLREKEEKKYKIAKVTAIRALKDISERTKTKEDFTNIFTNFLENNNDDKTIEWLKDFLIHKSSS</sequence>
<dbReference type="Proteomes" id="UP000423396">
    <property type="component" value="Chromosome"/>
</dbReference>
<dbReference type="EMBL" id="CP045483">
    <property type="protein sequence ID" value="QGR19237.1"/>
    <property type="molecule type" value="Genomic_DNA"/>
</dbReference>
<dbReference type="OrthoDB" id="38739at2157"/>
<reference evidence="1 2" key="1">
    <citation type="submission" date="2019-10" db="EMBL/GenBank/DDBJ databases">
        <title>Genome Sequences from Six Type Strain Members of the Archaeal Family Sulfolobaceae: Acidianus ambivalens, Acidianus infernus, Metallosphaera prunae, Stygiolobus azoricus, Sulfolobus metallicus, and Sulfurisphaera ohwakuensis.</title>
        <authorList>
            <person name="Counts J.A."/>
            <person name="Kelly R.M."/>
        </authorList>
    </citation>
    <scope>NUCLEOTIDE SEQUENCE [LARGE SCALE GENOMIC DNA]</scope>
    <source>
        <strain evidence="1 2">FC6</strain>
    </source>
</reference>
<proteinExistence type="predicted"/>
<evidence type="ECO:0000313" key="1">
    <source>
        <dbReference type="EMBL" id="QGR19237.1"/>
    </source>
</evidence>
<organism evidence="1 2">
    <name type="scientific">Stygiolobus azoricus</name>
    <dbReference type="NCBI Taxonomy" id="41675"/>
    <lineage>
        <taxon>Archaea</taxon>
        <taxon>Thermoproteota</taxon>
        <taxon>Thermoprotei</taxon>
        <taxon>Sulfolobales</taxon>
        <taxon>Sulfolobaceae</taxon>
        <taxon>Stygiolobus</taxon>
    </lineage>
</organism>